<dbReference type="InterPro" id="IPR028055">
    <property type="entry name" value="YidC/Oxa/ALB_C"/>
</dbReference>
<comment type="subcellular location">
    <subcellularLocation>
        <location evidence="1">Cell membrane</location>
        <topology evidence="1">Multi-pass membrane protein</topology>
    </subcellularLocation>
    <subcellularLocation>
        <location evidence="9">Membrane</location>
        <topology evidence="9">Multi-pass membrane protein</topology>
    </subcellularLocation>
</comment>
<dbReference type="OrthoDB" id="9780552at2"/>
<evidence type="ECO:0000256" key="3">
    <source>
        <dbReference type="ARBA" id="ARBA00022475"/>
    </source>
</evidence>
<keyword evidence="8" id="KW-0143">Chaperone</keyword>
<dbReference type="AlphaFoldDB" id="A0A1S1V4C5"/>
<organism evidence="12 13">
    <name type="scientific">Andreesenia angusta</name>
    <dbReference type="NCBI Taxonomy" id="39480"/>
    <lineage>
        <taxon>Bacteria</taxon>
        <taxon>Bacillati</taxon>
        <taxon>Bacillota</taxon>
        <taxon>Tissierellia</taxon>
        <taxon>Tissierellales</taxon>
        <taxon>Gottschalkiaceae</taxon>
        <taxon>Andreesenia</taxon>
    </lineage>
</organism>
<evidence type="ECO:0000259" key="11">
    <source>
        <dbReference type="Pfam" id="PF02096"/>
    </source>
</evidence>
<sequence length="256" mass="29098">MIDIIARPLGMLLKFMYNLCVSIGLDFERLSAYSMAIILATIVFKLILLPLTIKQTKSMQGMQAIQPKMKELQKKYKNDPQKLNEETMKLYKDNKVSPFGGCLPLLVQFPILIGYFRVMQDPVKYVFESQAAFDAMGKGFLWIIDIAQKPTAIINGMPNDFQIAGVTIPIIAIISAITTYFYSKYSMQMQPTTDGASDQAQSTQKIMLYITPAMFLYFGYSYPVGFTIYWTVSNIFQIVQQLILNKTFKKVKGESN</sequence>
<evidence type="ECO:0000256" key="7">
    <source>
        <dbReference type="ARBA" id="ARBA00023136"/>
    </source>
</evidence>
<protein>
    <submittedName>
        <fullName evidence="12">Membrane protein insertase YidC</fullName>
    </submittedName>
</protein>
<dbReference type="Proteomes" id="UP000180254">
    <property type="component" value="Unassembled WGS sequence"/>
</dbReference>
<feature type="domain" description="Membrane insertase YidC/Oxa/ALB C-terminal" evidence="11">
    <location>
        <begin position="33"/>
        <end position="246"/>
    </location>
</feature>
<feature type="transmembrane region" description="Helical" evidence="10">
    <location>
        <begin position="96"/>
        <end position="116"/>
    </location>
</feature>
<evidence type="ECO:0000256" key="4">
    <source>
        <dbReference type="ARBA" id="ARBA00022692"/>
    </source>
</evidence>
<evidence type="ECO:0000256" key="1">
    <source>
        <dbReference type="ARBA" id="ARBA00004651"/>
    </source>
</evidence>
<dbReference type="EMBL" id="MKIE01000017">
    <property type="protein sequence ID" value="OHW61304.1"/>
    <property type="molecule type" value="Genomic_DNA"/>
</dbReference>
<evidence type="ECO:0000256" key="8">
    <source>
        <dbReference type="ARBA" id="ARBA00023186"/>
    </source>
</evidence>
<evidence type="ECO:0000313" key="13">
    <source>
        <dbReference type="Proteomes" id="UP000180254"/>
    </source>
</evidence>
<dbReference type="InterPro" id="IPR047196">
    <property type="entry name" value="YidC_ALB_C"/>
</dbReference>
<dbReference type="Pfam" id="PF02096">
    <property type="entry name" value="60KD_IMP"/>
    <property type="match status" value="1"/>
</dbReference>
<evidence type="ECO:0000256" key="9">
    <source>
        <dbReference type="RuleBase" id="RU003945"/>
    </source>
</evidence>
<keyword evidence="7 10" id="KW-0472">Membrane</keyword>
<dbReference type="STRING" id="39480.EUAN_23410"/>
<feature type="transmembrane region" description="Helical" evidence="10">
    <location>
        <begin position="206"/>
        <end position="222"/>
    </location>
</feature>
<evidence type="ECO:0000256" key="6">
    <source>
        <dbReference type="ARBA" id="ARBA00022989"/>
    </source>
</evidence>
<comment type="caution">
    <text evidence="12">The sequence shown here is derived from an EMBL/GenBank/DDBJ whole genome shotgun (WGS) entry which is preliminary data.</text>
</comment>
<reference evidence="12 13" key="1">
    <citation type="submission" date="2016-09" db="EMBL/GenBank/DDBJ databases">
        <title>Genome sequence of Eubacterium angustum.</title>
        <authorList>
            <person name="Poehlein A."/>
            <person name="Daniel R."/>
        </authorList>
    </citation>
    <scope>NUCLEOTIDE SEQUENCE [LARGE SCALE GENOMIC DNA]</scope>
    <source>
        <strain evidence="12 13">DSM 1989</strain>
    </source>
</reference>
<dbReference type="GO" id="GO:0015031">
    <property type="term" value="P:protein transport"/>
    <property type="evidence" value="ECO:0007669"/>
    <property type="project" value="UniProtKB-KW"/>
</dbReference>
<dbReference type="PANTHER" id="PTHR12428">
    <property type="entry name" value="OXA1"/>
    <property type="match status" value="1"/>
</dbReference>
<keyword evidence="5" id="KW-0653">Protein transport</keyword>
<keyword evidence="6 10" id="KW-1133">Transmembrane helix</keyword>
<dbReference type="RefSeq" id="WP_097678084.1">
    <property type="nucleotide sequence ID" value="NZ_MKIE01000017.1"/>
</dbReference>
<feature type="transmembrane region" description="Helical" evidence="10">
    <location>
        <begin position="161"/>
        <end position="182"/>
    </location>
</feature>
<dbReference type="GO" id="GO:0032977">
    <property type="term" value="F:membrane insertase activity"/>
    <property type="evidence" value="ECO:0007669"/>
    <property type="project" value="InterPro"/>
</dbReference>
<evidence type="ECO:0000256" key="5">
    <source>
        <dbReference type="ARBA" id="ARBA00022927"/>
    </source>
</evidence>
<dbReference type="NCBIfam" id="TIGR03592">
    <property type="entry name" value="yidC_oxa1_cterm"/>
    <property type="match status" value="1"/>
</dbReference>
<keyword evidence="13" id="KW-1185">Reference proteome</keyword>
<keyword evidence="2" id="KW-0813">Transport</keyword>
<dbReference type="GO" id="GO:0005886">
    <property type="term" value="C:plasma membrane"/>
    <property type="evidence" value="ECO:0007669"/>
    <property type="project" value="UniProtKB-SubCell"/>
</dbReference>
<evidence type="ECO:0000256" key="10">
    <source>
        <dbReference type="SAM" id="Phobius"/>
    </source>
</evidence>
<keyword evidence="3" id="KW-1003">Cell membrane</keyword>
<dbReference type="CDD" id="cd20070">
    <property type="entry name" value="5TM_YidC_Alb3"/>
    <property type="match status" value="1"/>
</dbReference>
<evidence type="ECO:0000256" key="2">
    <source>
        <dbReference type="ARBA" id="ARBA00022448"/>
    </source>
</evidence>
<evidence type="ECO:0000313" key="12">
    <source>
        <dbReference type="EMBL" id="OHW61304.1"/>
    </source>
</evidence>
<gene>
    <name evidence="12" type="primary">yidC_2</name>
    <name evidence="12" type="ORF">EUAN_23410</name>
</gene>
<proteinExistence type="inferred from homology"/>
<dbReference type="GO" id="GO:0051205">
    <property type="term" value="P:protein insertion into membrane"/>
    <property type="evidence" value="ECO:0007669"/>
    <property type="project" value="TreeGrafter"/>
</dbReference>
<dbReference type="PANTHER" id="PTHR12428:SF65">
    <property type="entry name" value="CYTOCHROME C OXIDASE ASSEMBLY PROTEIN COX18, MITOCHONDRIAL"/>
    <property type="match status" value="1"/>
</dbReference>
<keyword evidence="4 9" id="KW-0812">Transmembrane</keyword>
<name>A0A1S1V4C5_9FIRM</name>
<accession>A0A1S1V4C5</accession>
<dbReference type="InterPro" id="IPR001708">
    <property type="entry name" value="YidC/ALB3/OXA1/COX18"/>
</dbReference>
<feature type="transmembrane region" description="Helical" evidence="10">
    <location>
        <begin position="32"/>
        <end position="53"/>
    </location>
</feature>
<comment type="similarity">
    <text evidence="9">Belongs to the OXA1/ALB3/YidC family.</text>
</comment>